<feature type="region of interest" description="Disordered" evidence="1">
    <location>
        <begin position="161"/>
        <end position="200"/>
    </location>
</feature>
<protein>
    <submittedName>
        <fullName evidence="3">Uncharacterized protein</fullName>
    </submittedName>
</protein>
<organism evidence="3 4">
    <name type="scientific">Glomus cerebriforme</name>
    <dbReference type="NCBI Taxonomy" id="658196"/>
    <lineage>
        <taxon>Eukaryota</taxon>
        <taxon>Fungi</taxon>
        <taxon>Fungi incertae sedis</taxon>
        <taxon>Mucoromycota</taxon>
        <taxon>Glomeromycotina</taxon>
        <taxon>Glomeromycetes</taxon>
        <taxon>Glomerales</taxon>
        <taxon>Glomeraceae</taxon>
        <taxon>Glomus</taxon>
    </lineage>
</organism>
<dbReference type="Proteomes" id="UP000265703">
    <property type="component" value="Unassembled WGS sequence"/>
</dbReference>
<dbReference type="EMBL" id="QKYT01000068">
    <property type="protein sequence ID" value="RIA95070.1"/>
    <property type="molecule type" value="Genomic_DNA"/>
</dbReference>
<proteinExistence type="predicted"/>
<comment type="caution">
    <text evidence="3">The sequence shown here is derived from an EMBL/GenBank/DDBJ whole genome shotgun (WGS) entry which is preliminary data.</text>
</comment>
<feature type="transmembrane region" description="Helical" evidence="2">
    <location>
        <begin position="6"/>
        <end position="23"/>
    </location>
</feature>
<feature type="transmembrane region" description="Helical" evidence="2">
    <location>
        <begin position="43"/>
        <end position="65"/>
    </location>
</feature>
<keyword evidence="4" id="KW-1185">Reference proteome</keyword>
<reference evidence="3 4" key="1">
    <citation type="submission" date="2018-06" db="EMBL/GenBank/DDBJ databases">
        <title>Comparative genomics reveals the genomic features of Rhizophagus irregularis, R. cerebriforme, R. diaphanum and Gigaspora rosea, and their symbiotic lifestyle signature.</title>
        <authorList>
            <person name="Morin E."/>
            <person name="San Clemente H."/>
            <person name="Chen E.C.H."/>
            <person name="De La Providencia I."/>
            <person name="Hainaut M."/>
            <person name="Kuo A."/>
            <person name="Kohler A."/>
            <person name="Murat C."/>
            <person name="Tang N."/>
            <person name="Roy S."/>
            <person name="Loubradou J."/>
            <person name="Henrissat B."/>
            <person name="Grigoriev I.V."/>
            <person name="Corradi N."/>
            <person name="Roux C."/>
            <person name="Martin F.M."/>
        </authorList>
    </citation>
    <scope>NUCLEOTIDE SEQUENCE [LARGE SCALE GENOMIC DNA]</scope>
    <source>
        <strain evidence="3 4">DAOM 227022</strain>
    </source>
</reference>
<feature type="transmembrane region" description="Helical" evidence="2">
    <location>
        <begin position="85"/>
        <end position="111"/>
    </location>
</feature>
<evidence type="ECO:0000313" key="4">
    <source>
        <dbReference type="Proteomes" id="UP000265703"/>
    </source>
</evidence>
<dbReference type="OrthoDB" id="2382945at2759"/>
<evidence type="ECO:0000256" key="1">
    <source>
        <dbReference type="SAM" id="MobiDB-lite"/>
    </source>
</evidence>
<accession>A0A397T9Y1</accession>
<evidence type="ECO:0000313" key="3">
    <source>
        <dbReference type="EMBL" id="RIA95070.1"/>
    </source>
</evidence>
<evidence type="ECO:0000256" key="2">
    <source>
        <dbReference type="SAM" id="Phobius"/>
    </source>
</evidence>
<sequence>MRIYYWLVIFISIGILGWSLDSFEKRWQSIQNYNDNPRNITLLILWCIATIPSIILLSDSSNSRICSSSSYAYKVPSKLLRHCNAYLASLLLAYIFIFSTIIQLLFGFTIVKHQKEISMKPPPISIFQPKKMKVRRSKRVNKKRNSLKSSTAFSNGTRLSIVTEDEEEKTRSTRSGSKNNRSVTSFKHEFSSEMQVNSNV</sequence>
<dbReference type="AlphaFoldDB" id="A0A397T9Y1"/>
<keyword evidence="2" id="KW-1133">Transmembrane helix</keyword>
<gene>
    <name evidence="3" type="ORF">C1645_758459</name>
</gene>
<feature type="compositionally biased region" description="Polar residues" evidence="1">
    <location>
        <begin position="173"/>
        <end position="185"/>
    </location>
</feature>
<name>A0A397T9Y1_9GLOM</name>
<keyword evidence="2" id="KW-0812">Transmembrane</keyword>
<keyword evidence="2" id="KW-0472">Membrane</keyword>